<protein>
    <submittedName>
        <fullName evidence="2">Uncharacterized protein</fullName>
    </submittedName>
</protein>
<gene>
    <name evidence="2" type="ORF">GQ607_002340</name>
</gene>
<evidence type="ECO:0000313" key="3">
    <source>
        <dbReference type="Proteomes" id="UP000434172"/>
    </source>
</evidence>
<feature type="region of interest" description="Disordered" evidence="1">
    <location>
        <begin position="54"/>
        <end position="105"/>
    </location>
</feature>
<dbReference type="Proteomes" id="UP000434172">
    <property type="component" value="Unassembled WGS sequence"/>
</dbReference>
<reference evidence="2 3" key="1">
    <citation type="submission" date="2019-12" db="EMBL/GenBank/DDBJ databases">
        <title>A genome sequence resource for the geographically widespread anthracnose pathogen Colletotrichum asianum.</title>
        <authorList>
            <person name="Meng Y."/>
        </authorList>
    </citation>
    <scope>NUCLEOTIDE SEQUENCE [LARGE SCALE GENOMIC DNA]</scope>
    <source>
        <strain evidence="2 3">ICMP 18580</strain>
    </source>
</reference>
<evidence type="ECO:0000256" key="1">
    <source>
        <dbReference type="SAM" id="MobiDB-lite"/>
    </source>
</evidence>
<sequence>MKNRGCLGFPAPLFRSSNADGWYTPWGLLAVLRNGFANSDRLFLPGRVVKGDRNRYSSATRPAARQGTGTIPSGVVSHSPTLLFHGPDANSQTNETTLEYRRKTA</sequence>
<dbReference type="AlphaFoldDB" id="A0A8H3ZWR4"/>
<dbReference type="OrthoDB" id="10441821at2759"/>
<keyword evidence="3" id="KW-1185">Reference proteome</keyword>
<proteinExistence type="predicted"/>
<evidence type="ECO:0000313" key="2">
    <source>
        <dbReference type="EMBL" id="KAF0330461.1"/>
    </source>
</evidence>
<comment type="caution">
    <text evidence="2">The sequence shown here is derived from an EMBL/GenBank/DDBJ whole genome shotgun (WGS) entry which is preliminary data.</text>
</comment>
<organism evidence="2 3">
    <name type="scientific">Colletotrichum asianum</name>
    <dbReference type="NCBI Taxonomy" id="702518"/>
    <lineage>
        <taxon>Eukaryota</taxon>
        <taxon>Fungi</taxon>
        <taxon>Dikarya</taxon>
        <taxon>Ascomycota</taxon>
        <taxon>Pezizomycotina</taxon>
        <taxon>Sordariomycetes</taxon>
        <taxon>Hypocreomycetidae</taxon>
        <taxon>Glomerellales</taxon>
        <taxon>Glomerellaceae</taxon>
        <taxon>Colletotrichum</taxon>
        <taxon>Colletotrichum gloeosporioides species complex</taxon>
    </lineage>
</organism>
<dbReference type="EMBL" id="WOWK01000007">
    <property type="protein sequence ID" value="KAF0330461.1"/>
    <property type="molecule type" value="Genomic_DNA"/>
</dbReference>
<name>A0A8H3ZWR4_9PEZI</name>
<accession>A0A8H3ZWR4</accession>
<feature type="compositionally biased region" description="Polar residues" evidence="1">
    <location>
        <begin position="67"/>
        <end position="80"/>
    </location>
</feature>